<evidence type="ECO:0000259" key="3">
    <source>
        <dbReference type="Pfam" id="PF00296"/>
    </source>
</evidence>
<dbReference type="InterPro" id="IPR036661">
    <property type="entry name" value="Luciferase-like_sf"/>
</dbReference>
<dbReference type="EMBL" id="PDOD01000005">
    <property type="protein sequence ID" value="PYZ91945.1"/>
    <property type="molecule type" value="Genomic_DNA"/>
</dbReference>
<evidence type="ECO:0000256" key="2">
    <source>
        <dbReference type="SAM" id="MobiDB-lite"/>
    </source>
</evidence>
<proteinExistence type="predicted"/>
<dbReference type="Gene3D" id="3.20.20.30">
    <property type="entry name" value="Luciferase-like domain"/>
    <property type="match status" value="1"/>
</dbReference>
<dbReference type="OrthoDB" id="9780518at2"/>
<organism evidence="4 5">
    <name type="scientific">Salipaludibacillus keqinensis</name>
    <dbReference type="NCBI Taxonomy" id="2045207"/>
    <lineage>
        <taxon>Bacteria</taxon>
        <taxon>Bacillati</taxon>
        <taxon>Bacillota</taxon>
        <taxon>Bacilli</taxon>
        <taxon>Bacillales</taxon>
        <taxon>Bacillaceae</taxon>
    </lineage>
</organism>
<dbReference type="AlphaFoldDB" id="A0A323TRG2"/>
<dbReference type="PANTHER" id="PTHR30137">
    <property type="entry name" value="LUCIFERASE-LIKE MONOOXYGENASE"/>
    <property type="match status" value="1"/>
</dbReference>
<dbReference type="SUPFAM" id="SSF51679">
    <property type="entry name" value="Bacterial luciferase-like"/>
    <property type="match status" value="1"/>
</dbReference>
<accession>A0A323TRG2</accession>
<feature type="compositionally biased region" description="Polar residues" evidence="2">
    <location>
        <begin position="10"/>
        <end position="24"/>
    </location>
</feature>
<dbReference type="InterPro" id="IPR050766">
    <property type="entry name" value="Bact_Lucif_Oxidored"/>
</dbReference>
<dbReference type="PANTHER" id="PTHR30137:SF19">
    <property type="entry name" value="LUCIFERASE-LIKE MONOOXYGENASE"/>
    <property type="match status" value="1"/>
</dbReference>
<feature type="region of interest" description="Disordered" evidence="2">
    <location>
        <begin position="1"/>
        <end position="24"/>
    </location>
</feature>
<dbReference type="InterPro" id="IPR011251">
    <property type="entry name" value="Luciferase-like_dom"/>
</dbReference>
<evidence type="ECO:0000313" key="5">
    <source>
        <dbReference type="Proteomes" id="UP000248214"/>
    </source>
</evidence>
<dbReference type="Proteomes" id="UP000248214">
    <property type="component" value="Unassembled WGS sequence"/>
</dbReference>
<evidence type="ECO:0000256" key="1">
    <source>
        <dbReference type="ARBA" id="ARBA00007789"/>
    </source>
</evidence>
<comment type="similarity">
    <text evidence="1">To bacterial alkanal monooxygenase alpha and beta chains.</text>
</comment>
<dbReference type="GO" id="GO:0016705">
    <property type="term" value="F:oxidoreductase activity, acting on paired donors, with incorporation or reduction of molecular oxygen"/>
    <property type="evidence" value="ECO:0007669"/>
    <property type="project" value="InterPro"/>
</dbReference>
<gene>
    <name evidence="4" type="ORF">CR194_17245</name>
</gene>
<name>A0A323TRG2_9BACI</name>
<dbReference type="InterPro" id="IPR019949">
    <property type="entry name" value="CmoO-like"/>
</dbReference>
<comment type="caution">
    <text evidence="4">The sequence shown here is derived from an EMBL/GenBank/DDBJ whole genome shotgun (WGS) entry which is preliminary data.</text>
</comment>
<protein>
    <submittedName>
        <fullName evidence="4">LLM class flavin-dependent oxidoreductase</fullName>
    </submittedName>
</protein>
<dbReference type="GO" id="GO:0005829">
    <property type="term" value="C:cytosol"/>
    <property type="evidence" value="ECO:0007669"/>
    <property type="project" value="TreeGrafter"/>
</dbReference>
<dbReference type="NCBIfam" id="TIGR03558">
    <property type="entry name" value="oxido_grp_1"/>
    <property type="match status" value="1"/>
</dbReference>
<keyword evidence="5" id="KW-1185">Reference proteome</keyword>
<dbReference type="RefSeq" id="WP_110611368.1">
    <property type="nucleotide sequence ID" value="NZ_PDOD01000005.1"/>
</dbReference>
<dbReference type="Pfam" id="PF00296">
    <property type="entry name" value="Bac_luciferase"/>
    <property type="match status" value="1"/>
</dbReference>
<reference evidence="4 5" key="1">
    <citation type="submission" date="2017-10" db="EMBL/GenBank/DDBJ databases">
        <title>Bacillus sp. nov., a halophilic bacterium isolated from a Keqin Lake.</title>
        <authorList>
            <person name="Wang H."/>
        </authorList>
    </citation>
    <scope>NUCLEOTIDE SEQUENCE [LARGE SCALE GENOMIC DNA]</scope>
    <source>
        <strain evidence="4 5">KQ-12</strain>
    </source>
</reference>
<feature type="domain" description="Luciferase-like" evidence="3">
    <location>
        <begin position="1"/>
        <end position="289"/>
    </location>
</feature>
<dbReference type="CDD" id="cd00347">
    <property type="entry name" value="Flavin_utilizing_monoxygenases"/>
    <property type="match status" value="1"/>
</dbReference>
<sequence length="329" mass="36923">MKLSILDPSPVSSNQTAQQALQNSRALAQMGEKWGYTRYWMTEHHDLPGLACSAPEVVLSYIGAHTESIRLGTGAMLLPHYKPFKVAEIHHTLATLFPGRIDVGMGRAPGGSAEVTNALSDQFLQQVFKMPELVEELLQFLEQDTENNRLSASPLPDIKPEPWLLGTSKKSSRLAAEKGIAYAFAHFMSDNDGRELIQQYLKNFQPRKEGDRPKVLVAVSVICADTNEKANEVALSSLIWSLQKEKGEGKEEMPSIADAKQYELSDVERQKLAKMKQKMVIGNRKEVNRELIEISSKYQTDEIMVISTTYSLEDILKSYWLISEEVNHS</sequence>
<evidence type="ECO:0000313" key="4">
    <source>
        <dbReference type="EMBL" id="PYZ91945.1"/>
    </source>
</evidence>